<keyword evidence="2" id="KW-1185">Reference proteome</keyword>
<gene>
    <name evidence="1" type="ORF">CY0110_18052</name>
</gene>
<evidence type="ECO:0000313" key="2">
    <source>
        <dbReference type="Proteomes" id="UP000003781"/>
    </source>
</evidence>
<accession>A3IIU2</accession>
<reference evidence="1 2" key="1">
    <citation type="submission" date="2007-03" db="EMBL/GenBank/DDBJ databases">
        <authorList>
            <person name="Stal L."/>
            <person name="Ferriera S."/>
            <person name="Johnson J."/>
            <person name="Kravitz S."/>
            <person name="Beeson K."/>
            <person name="Sutton G."/>
            <person name="Rogers Y.-H."/>
            <person name="Friedman R."/>
            <person name="Frazier M."/>
            <person name="Venter J.C."/>
        </authorList>
    </citation>
    <scope>NUCLEOTIDE SEQUENCE [LARGE SCALE GENOMIC DNA]</scope>
    <source>
        <strain evidence="1 2">CCY0110</strain>
    </source>
</reference>
<evidence type="ECO:0000313" key="1">
    <source>
        <dbReference type="EMBL" id="EAZ93724.1"/>
    </source>
</evidence>
<proteinExistence type="predicted"/>
<dbReference type="EMBL" id="AAXW01000002">
    <property type="protein sequence ID" value="EAZ93724.1"/>
    <property type="molecule type" value="Genomic_DNA"/>
</dbReference>
<organism evidence="1 2">
    <name type="scientific">Crocosphaera chwakensis CCY0110</name>
    <dbReference type="NCBI Taxonomy" id="391612"/>
    <lineage>
        <taxon>Bacteria</taxon>
        <taxon>Bacillati</taxon>
        <taxon>Cyanobacteriota</taxon>
        <taxon>Cyanophyceae</taxon>
        <taxon>Oscillatoriophycideae</taxon>
        <taxon>Chroococcales</taxon>
        <taxon>Aphanothecaceae</taxon>
        <taxon>Crocosphaera</taxon>
        <taxon>Crocosphaera chwakensis</taxon>
    </lineage>
</organism>
<name>A3IIU2_9CHRO</name>
<sequence>MILSPGLRRDKKTAKFACAPEWGWTLACSAPNNSLTRSMANCSALSTHSQPP</sequence>
<protein>
    <submittedName>
        <fullName evidence="1">Uncharacterized protein</fullName>
    </submittedName>
</protein>
<dbReference type="AlphaFoldDB" id="A3IIU2"/>
<comment type="caution">
    <text evidence="1">The sequence shown here is derived from an EMBL/GenBank/DDBJ whole genome shotgun (WGS) entry which is preliminary data.</text>
</comment>
<dbReference type="Proteomes" id="UP000003781">
    <property type="component" value="Unassembled WGS sequence"/>
</dbReference>